<gene>
    <name evidence="1" type="ORF">GMARGA_LOCUS30740</name>
</gene>
<reference evidence="1 2" key="1">
    <citation type="submission" date="2021-06" db="EMBL/GenBank/DDBJ databases">
        <authorList>
            <person name="Kallberg Y."/>
            <person name="Tangrot J."/>
            <person name="Rosling A."/>
        </authorList>
    </citation>
    <scope>NUCLEOTIDE SEQUENCE [LARGE SCALE GENOMIC DNA]</scope>
    <source>
        <strain evidence="1 2">120-4 pot B 10/14</strain>
    </source>
</reference>
<dbReference type="Proteomes" id="UP000789901">
    <property type="component" value="Unassembled WGS sequence"/>
</dbReference>
<comment type="caution">
    <text evidence="1">The sequence shown here is derived from an EMBL/GenBank/DDBJ whole genome shotgun (WGS) entry which is preliminary data.</text>
</comment>
<evidence type="ECO:0000313" key="2">
    <source>
        <dbReference type="Proteomes" id="UP000789901"/>
    </source>
</evidence>
<dbReference type="EMBL" id="CAJVQB010044078">
    <property type="protein sequence ID" value="CAG8831641.1"/>
    <property type="molecule type" value="Genomic_DNA"/>
</dbReference>
<organism evidence="1 2">
    <name type="scientific">Gigaspora margarita</name>
    <dbReference type="NCBI Taxonomy" id="4874"/>
    <lineage>
        <taxon>Eukaryota</taxon>
        <taxon>Fungi</taxon>
        <taxon>Fungi incertae sedis</taxon>
        <taxon>Mucoromycota</taxon>
        <taxon>Glomeromycotina</taxon>
        <taxon>Glomeromycetes</taxon>
        <taxon>Diversisporales</taxon>
        <taxon>Gigasporaceae</taxon>
        <taxon>Gigaspora</taxon>
    </lineage>
</organism>
<sequence length="70" mass="8143">FSQIIVLNEVTKCEPIIFVCIIMAEKPDLKPTLVSTTYVSITKSRLQKDAYFEVKLEDQIMKLLDEDDYQ</sequence>
<protein>
    <submittedName>
        <fullName evidence="1">5946_t:CDS:1</fullName>
    </submittedName>
</protein>
<evidence type="ECO:0000313" key="1">
    <source>
        <dbReference type="EMBL" id="CAG8831641.1"/>
    </source>
</evidence>
<name>A0ABN7WIV5_GIGMA</name>
<keyword evidence="2" id="KW-1185">Reference proteome</keyword>
<accession>A0ABN7WIV5</accession>
<proteinExistence type="predicted"/>
<feature type="non-terminal residue" evidence="1">
    <location>
        <position position="1"/>
    </location>
</feature>